<keyword evidence="1" id="KW-1133">Transmembrane helix</keyword>
<dbReference type="AlphaFoldDB" id="A0A1E3RG03"/>
<dbReference type="Proteomes" id="UP000094053">
    <property type="component" value="Unassembled WGS sequence"/>
</dbReference>
<sequence length="66" mass="6927">MIVSQGLYIAGRRFAVDRAPGEHPILLSLVGGAVWPLVLIGVFELSSVVVYTKVQNKPGPGVGILA</sequence>
<accession>A0A1E3RG03</accession>
<dbReference type="OrthoDB" id="4751806at2"/>
<proteinExistence type="predicted"/>
<reference evidence="3" key="1">
    <citation type="submission" date="2016-09" db="EMBL/GenBank/DDBJ databases">
        <authorList>
            <person name="Greninger A.L."/>
            <person name="Jerome K.R."/>
            <person name="Mcnair B."/>
            <person name="Wallis C."/>
            <person name="Fang F."/>
        </authorList>
    </citation>
    <scope>NUCLEOTIDE SEQUENCE [LARGE SCALE GENOMIC DNA]</scope>
    <source>
        <strain evidence="3">M6</strain>
    </source>
</reference>
<keyword evidence="1" id="KW-0472">Membrane</keyword>
<organism evidence="2 3">
    <name type="scientific">Mycolicibacterium flavescens</name>
    <name type="common">Mycobacterium flavescens</name>
    <dbReference type="NCBI Taxonomy" id="1776"/>
    <lineage>
        <taxon>Bacteria</taxon>
        <taxon>Bacillati</taxon>
        <taxon>Actinomycetota</taxon>
        <taxon>Actinomycetes</taxon>
        <taxon>Mycobacteriales</taxon>
        <taxon>Mycobacteriaceae</taxon>
        <taxon>Mycolicibacterium</taxon>
    </lineage>
</organism>
<evidence type="ECO:0000256" key="1">
    <source>
        <dbReference type="SAM" id="Phobius"/>
    </source>
</evidence>
<evidence type="ECO:0000313" key="3">
    <source>
        <dbReference type="Proteomes" id="UP000094053"/>
    </source>
</evidence>
<protein>
    <submittedName>
        <fullName evidence="2">Uncharacterized protein</fullName>
    </submittedName>
</protein>
<keyword evidence="1" id="KW-0812">Transmembrane</keyword>
<comment type="caution">
    <text evidence="2">The sequence shown here is derived from an EMBL/GenBank/DDBJ whole genome shotgun (WGS) entry which is preliminary data.</text>
</comment>
<gene>
    <name evidence="2" type="ORF">BHQ18_19795</name>
</gene>
<name>A0A1E3RG03_MYCFV</name>
<dbReference type="EMBL" id="MIHA01000015">
    <property type="protein sequence ID" value="ODQ88382.1"/>
    <property type="molecule type" value="Genomic_DNA"/>
</dbReference>
<evidence type="ECO:0000313" key="2">
    <source>
        <dbReference type="EMBL" id="ODQ88382.1"/>
    </source>
</evidence>
<keyword evidence="3" id="KW-1185">Reference proteome</keyword>
<feature type="transmembrane region" description="Helical" evidence="1">
    <location>
        <begin position="25"/>
        <end position="51"/>
    </location>
</feature>